<comment type="caution">
    <text evidence="1">The sequence shown here is derived from an EMBL/GenBank/DDBJ whole genome shotgun (WGS) entry which is preliminary data.</text>
</comment>
<reference evidence="2" key="1">
    <citation type="journal article" date="2019" name="Int. J. Syst. Evol. Microbiol.">
        <title>The Global Catalogue of Microorganisms (GCM) 10K type strain sequencing project: providing services to taxonomists for standard genome sequencing and annotation.</title>
        <authorList>
            <consortium name="The Broad Institute Genomics Platform"/>
            <consortium name="The Broad Institute Genome Sequencing Center for Infectious Disease"/>
            <person name="Wu L."/>
            <person name="Ma J."/>
        </authorList>
    </citation>
    <scope>NUCLEOTIDE SEQUENCE [LARGE SCALE GENOMIC DNA]</scope>
    <source>
        <strain evidence="2">CECT 7798</strain>
    </source>
</reference>
<keyword evidence="2" id="KW-1185">Reference proteome</keyword>
<protein>
    <submittedName>
        <fullName evidence="1">Uncharacterized protein</fullName>
    </submittedName>
</protein>
<dbReference type="Proteomes" id="UP001595735">
    <property type="component" value="Unassembled WGS sequence"/>
</dbReference>
<evidence type="ECO:0000313" key="1">
    <source>
        <dbReference type="EMBL" id="MFC3756796.1"/>
    </source>
</evidence>
<name>A0ABV7XUT7_9FLAO</name>
<accession>A0ABV7XUT7</accession>
<sequence length="49" mass="5734">MNKRSKLIRISEKGPVVIERQMEKIRQATNIVAGNLTHNIKKRWTLSVF</sequence>
<proteinExistence type="predicted"/>
<dbReference type="EMBL" id="JBHRYO010000002">
    <property type="protein sequence ID" value="MFC3756796.1"/>
    <property type="molecule type" value="Genomic_DNA"/>
</dbReference>
<gene>
    <name evidence="1" type="ORF">ACFONJ_12525</name>
</gene>
<organism evidence="1 2">
    <name type="scientific">Chryseobacterium tructae</name>
    <dbReference type="NCBI Taxonomy" id="1037380"/>
    <lineage>
        <taxon>Bacteria</taxon>
        <taxon>Pseudomonadati</taxon>
        <taxon>Bacteroidota</taxon>
        <taxon>Flavobacteriia</taxon>
        <taxon>Flavobacteriales</taxon>
        <taxon>Weeksellaceae</taxon>
        <taxon>Chryseobacterium group</taxon>
        <taxon>Chryseobacterium</taxon>
    </lineage>
</organism>
<evidence type="ECO:0000313" key="2">
    <source>
        <dbReference type="Proteomes" id="UP001595735"/>
    </source>
</evidence>
<dbReference type="RefSeq" id="WP_290297530.1">
    <property type="nucleotide sequence ID" value="NZ_JAUFQR010000001.1"/>
</dbReference>